<dbReference type="InterPro" id="IPR006171">
    <property type="entry name" value="TOPRIM_dom"/>
</dbReference>
<accession>A0ABS5EYQ9</accession>
<feature type="domain" description="DUF7146" evidence="2">
    <location>
        <begin position="112"/>
        <end position="203"/>
    </location>
</feature>
<evidence type="ECO:0000259" key="2">
    <source>
        <dbReference type="Pfam" id="PF23639"/>
    </source>
</evidence>
<proteinExistence type="predicted"/>
<dbReference type="Proteomes" id="UP001196870">
    <property type="component" value="Unassembled WGS sequence"/>
</dbReference>
<protein>
    <recommendedName>
        <fullName evidence="5">Toprim domain-containing protein</fullName>
    </recommendedName>
</protein>
<sequence>MSGGGIADINAALVPWIADIARDLVGAAPSGRSRQSLRFRSRGSLSVAIAGPERGQWYDHEAGIGGDPLGLIAHLRRCTMRDALDWARRWSGGAVAPAAVAAPPAPPAAPDTAALARALWREAAPAAGTIVEAYLRGRGLTLPQDAPLRFHGRCPRGRDRLPAMLALMSDPMTAEPCGVHRTFLTPDGGGKAPGQAKMMTGRAGVIRLVPDEEVTVGLGIAEGMETSLAVMQRLDWRPVWAAASAGAIARFPVLPGIEALTIFADRDGAGMAAAQGCARRWCAAGTEVRVLAPPAGDFDELTRGGAA</sequence>
<dbReference type="Pfam" id="PF23639">
    <property type="entry name" value="DUF7146"/>
    <property type="match status" value="1"/>
</dbReference>
<evidence type="ECO:0008006" key="5">
    <source>
        <dbReference type="Google" id="ProtNLM"/>
    </source>
</evidence>
<gene>
    <name evidence="3" type="ORF">GXW71_13770</name>
</gene>
<evidence type="ECO:0000259" key="1">
    <source>
        <dbReference type="Pfam" id="PF13362"/>
    </source>
</evidence>
<feature type="domain" description="Toprim" evidence="1">
    <location>
        <begin position="218"/>
        <end position="303"/>
    </location>
</feature>
<name>A0ABS5EYQ9_9PROT</name>
<organism evidence="3 4">
    <name type="scientific">Plastoroseomonas hellenica</name>
    <dbReference type="NCBI Taxonomy" id="2687306"/>
    <lineage>
        <taxon>Bacteria</taxon>
        <taxon>Pseudomonadati</taxon>
        <taxon>Pseudomonadota</taxon>
        <taxon>Alphaproteobacteria</taxon>
        <taxon>Acetobacterales</taxon>
        <taxon>Acetobacteraceae</taxon>
        <taxon>Plastoroseomonas</taxon>
    </lineage>
</organism>
<keyword evidence="4" id="KW-1185">Reference proteome</keyword>
<evidence type="ECO:0000313" key="3">
    <source>
        <dbReference type="EMBL" id="MBR0665428.1"/>
    </source>
</evidence>
<evidence type="ECO:0000313" key="4">
    <source>
        <dbReference type="Proteomes" id="UP001196870"/>
    </source>
</evidence>
<dbReference type="EMBL" id="JAAGBB010000015">
    <property type="protein sequence ID" value="MBR0665428.1"/>
    <property type="molecule type" value="Genomic_DNA"/>
</dbReference>
<comment type="caution">
    <text evidence="3">The sequence shown here is derived from an EMBL/GenBank/DDBJ whole genome shotgun (WGS) entry which is preliminary data.</text>
</comment>
<dbReference type="RefSeq" id="WP_211853102.1">
    <property type="nucleotide sequence ID" value="NZ_JAAGBB010000015.1"/>
</dbReference>
<dbReference type="InterPro" id="IPR055570">
    <property type="entry name" value="DUF7146"/>
</dbReference>
<reference evidence="4" key="1">
    <citation type="journal article" date="2021" name="Syst. Appl. Microbiol.">
        <title>Roseomonas hellenica sp. nov., isolated from roots of wild-growing Alkanna tinctoria.</title>
        <authorList>
            <person name="Rat A."/>
            <person name="Naranjo H.D."/>
            <person name="Lebbe L."/>
            <person name="Cnockaert M."/>
            <person name="Krigas N."/>
            <person name="Grigoriadou K."/>
            <person name="Maloupa E."/>
            <person name="Willems A."/>
        </authorList>
    </citation>
    <scope>NUCLEOTIDE SEQUENCE [LARGE SCALE GENOMIC DNA]</scope>
    <source>
        <strain evidence="4">LMG 31523</strain>
    </source>
</reference>
<dbReference type="Pfam" id="PF13362">
    <property type="entry name" value="Toprim_3"/>
    <property type="match status" value="1"/>
</dbReference>